<dbReference type="SMART" id="SM00324">
    <property type="entry name" value="RhoGAP"/>
    <property type="match status" value="1"/>
</dbReference>
<dbReference type="GO" id="GO:0005096">
    <property type="term" value="F:GTPase activator activity"/>
    <property type="evidence" value="ECO:0007669"/>
    <property type="project" value="InterPro"/>
</dbReference>
<name>A0A2I0TFT2_LIMLA</name>
<dbReference type="AlphaFoldDB" id="A0A2I0TFT2"/>
<organism evidence="2 3">
    <name type="scientific">Limosa lapponica baueri</name>
    <dbReference type="NCBI Taxonomy" id="1758121"/>
    <lineage>
        <taxon>Eukaryota</taxon>
        <taxon>Metazoa</taxon>
        <taxon>Chordata</taxon>
        <taxon>Craniata</taxon>
        <taxon>Vertebrata</taxon>
        <taxon>Euteleostomi</taxon>
        <taxon>Archelosauria</taxon>
        <taxon>Archosauria</taxon>
        <taxon>Dinosauria</taxon>
        <taxon>Saurischia</taxon>
        <taxon>Theropoda</taxon>
        <taxon>Coelurosauria</taxon>
        <taxon>Aves</taxon>
        <taxon>Neognathae</taxon>
        <taxon>Neoaves</taxon>
        <taxon>Charadriiformes</taxon>
        <taxon>Scolopacidae</taxon>
        <taxon>Limosa</taxon>
    </lineage>
</organism>
<dbReference type="PANTHER" id="PTHR12552">
    <property type="entry name" value="OLIGOPHRENIN 1"/>
    <property type="match status" value="1"/>
</dbReference>
<dbReference type="EMBL" id="KZ510995">
    <property type="protein sequence ID" value="PKU32663.1"/>
    <property type="molecule type" value="Genomic_DNA"/>
</dbReference>
<feature type="domain" description="Rho-GAP" evidence="1">
    <location>
        <begin position="1"/>
        <end position="168"/>
    </location>
</feature>
<evidence type="ECO:0000313" key="2">
    <source>
        <dbReference type="EMBL" id="PKU32663.1"/>
    </source>
</evidence>
<dbReference type="InterPro" id="IPR008936">
    <property type="entry name" value="Rho_GTPase_activation_prot"/>
</dbReference>
<dbReference type="PROSITE" id="PS50238">
    <property type="entry name" value="RHOGAP"/>
    <property type="match status" value="1"/>
</dbReference>
<dbReference type="Pfam" id="PF00620">
    <property type="entry name" value="RhoGAP"/>
    <property type="match status" value="1"/>
</dbReference>
<dbReference type="PANTHER" id="PTHR12552:SF4">
    <property type="entry name" value="RHO GTPASE-ACTIVATING PROTEIN 26"/>
    <property type="match status" value="1"/>
</dbReference>
<dbReference type="OrthoDB" id="9329845at2759"/>
<proteinExistence type="predicted"/>
<dbReference type="Gene3D" id="1.10.555.10">
    <property type="entry name" value="Rho GTPase activation protein"/>
    <property type="match status" value="1"/>
</dbReference>
<protein>
    <recommendedName>
        <fullName evidence="1">Rho-GAP domain-containing protein</fullName>
    </recommendedName>
</protein>
<accession>A0A2I0TFT2</accession>
<reference evidence="3" key="1">
    <citation type="submission" date="2017-11" db="EMBL/GenBank/DDBJ databases">
        <authorList>
            <person name="Lima N.C."/>
            <person name="Parody-Merino A.M."/>
            <person name="Battley P.F."/>
            <person name="Fidler A.E."/>
            <person name="Prosdocimi F."/>
        </authorList>
    </citation>
    <scope>NUCLEOTIDE SEQUENCE [LARGE SCALE GENOMIC DNA]</scope>
</reference>
<keyword evidence="3" id="KW-1185">Reference proteome</keyword>
<gene>
    <name evidence="2" type="ORF">llap_17033</name>
</gene>
<evidence type="ECO:0000259" key="1">
    <source>
        <dbReference type="PROSITE" id="PS50238"/>
    </source>
</evidence>
<dbReference type="InterPro" id="IPR000198">
    <property type="entry name" value="RhoGAP_dom"/>
</dbReference>
<sequence length="168" mass="19396">MRCAPFLELREWSLRLGQQRKPLGEGQEVYNSNKDNQSEGTAQLDNIGFSIIKKCIHAVETRDPKTATETETEICAEWEIKTITSALKTYLRMLPGPLMMYQFQRSFIKAAKLENQESRVSEIHSLVHRLPEKNRQMLHLLMNHLANLFLIPLDRGIAGSWVSPQEFE</sequence>
<dbReference type="InterPro" id="IPR047234">
    <property type="entry name" value="GRAF_fam"/>
</dbReference>
<dbReference type="Proteomes" id="UP000233556">
    <property type="component" value="Unassembled WGS sequence"/>
</dbReference>
<dbReference type="GO" id="GO:0007165">
    <property type="term" value="P:signal transduction"/>
    <property type="evidence" value="ECO:0007669"/>
    <property type="project" value="InterPro"/>
</dbReference>
<evidence type="ECO:0000313" key="3">
    <source>
        <dbReference type="Proteomes" id="UP000233556"/>
    </source>
</evidence>
<reference evidence="3" key="2">
    <citation type="submission" date="2017-12" db="EMBL/GenBank/DDBJ databases">
        <title>Genome sequence of the Bar-tailed Godwit (Limosa lapponica baueri).</title>
        <authorList>
            <person name="Lima N.C.B."/>
            <person name="Parody-Merino A.M."/>
            <person name="Battley P.F."/>
            <person name="Fidler A.E."/>
            <person name="Prosdocimi F."/>
        </authorList>
    </citation>
    <scope>NUCLEOTIDE SEQUENCE [LARGE SCALE GENOMIC DNA]</scope>
</reference>
<dbReference type="SUPFAM" id="SSF48350">
    <property type="entry name" value="GTPase activation domain, GAP"/>
    <property type="match status" value="1"/>
</dbReference>